<dbReference type="InterPro" id="IPR036865">
    <property type="entry name" value="CRAL-TRIO_dom_sf"/>
</dbReference>
<reference evidence="2" key="1">
    <citation type="submission" date="2025-08" db="UniProtKB">
        <authorList>
            <consortium name="RefSeq"/>
        </authorList>
    </citation>
    <scope>IDENTIFICATION</scope>
    <source>
        <tissue evidence="2">Whole insect</tissue>
    </source>
</reference>
<dbReference type="Pfam" id="PF00650">
    <property type="entry name" value="CRAL_TRIO"/>
    <property type="match status" value="1"/>
</dbReference>
<dbReference type="RefSeq" id="XP_028132350.1">
    <property type="nucleotide sequence ID" value="XM_028276549.1"/>
</dbReference>
<gene>
    <name evidence="2" type="primary">LOC114327843</name>
</gene>
<dbReference type="SUPFAM" id="SSF52087">
    <property type="entry name" value="CRAL/TRIO domain"/>
    <property type="match status" value="1"/>
</dbReference>
<dbReference type="InterPro" id="IPR001251">
    <property type="entry name" value="CRAL-TRIO_dom"/>
</dbReference>
<dbReference type="CDD" id="cd00170">
    <property type="entry name" value="SEC14"/>
    <property type="match status" value="1"/>
</dbReference>
<dbReference type="GO" id="GO:0016020">
    <property type="term" value="C:membrane"/>
    <property type="evidence" value="ECO:0007669"/>
    <property type="project" value="TreeGrafter"/>
</dbReference>
<dbReference type="Gene3D" id="1.10.8.20">
    <property type="entry name" value="N-terminal domain of phosphatidylinositol transfer protein sec14p"/>
    <property type="match status" value="1"/>
</dbReference>
<proteinExistence type="predicted"/>
<accession>A0A6P7FGJ1</accession>
<dbReference type="PANTHER" id="PTHR10174">
    <property type="entry name" value="ALPHA-TOCOPHEROL TRANSFER PROTEIN-RELATED"/>
    <property type="match status" value="1"/>
</dbReference>
<dbReference type="AlphaFoldDB" id="A0A6P7FGJ1"/>
<dbReference type="PROSITE" id="PS50191">
    <property type="entry name" value="CRAL_TRIO"/>
    <property type="match status" value="1"/>
</dbReference>
<feature type="domain" description="CRAL-TRIO" evidence="1">
    <location>
        <begin position="107"/>
        <end position="256"/>
    </location>
</feature>
<dbReference type="PANTHER" id="PTHR10174:SF226">
    <property type="entry name" value="CLAVESIN-1-LIKE PROTEIN"/>
    <property type="match status" value="1"/>
</dbReference>
<dbReference type="SMART" id="SM01100">
    <property type="entry name" value="CRAL_TRIO_N"/>
    <property type="match status" value="1"/>
</dbReference>
<dbReference type="InterPro" id="IPR036273">
    <property type="entry name" value="CRAL/TRIO_N_dom_sf"/>
</dbReference>
<dbReference type="InParanoid" id="A0A6P7FGJ1"/>
<sequence>MTVLVTVFTKLQMTSTEETVNEDETKLVSISKLRKQIQQIKGVRILENANLDDIYLLRFLYSTSFNIDEAFKRFKGYHESVQKYPLLYPLTGPLDRRPIIERNISTLLPDCDRKGRPIYIFKPGNANYSQMKFSDQSGIDDNLFEYLLVHNPEIAEKGICYILDAKDHSYGFVRWLSITNMNMGLNKLNYLPFKDFMCHVVNQSNILKITTKMIWPLIPESSKKNVRIHADCSCLHEYIDPEVLPPEYGGNKEIDYESIHKSYYDKHDDIVKSYSNIRQRSGKLK</sequence>
<organism evidence="2">
    <name type="scientific">Diabrotica virgifera virgifera</name>
    <name type="common">western corn rootworm</name>
    <dbReference type="NCBI Taxonomy" id="50390"/>
    <lineage>
        <taxon>Eukaryota</taxon>
        <taxon>Metazoa</taxon>
        <taxon>Ecdysozoa</taxon>
        <taxon>Arthropoda</taxon>
        <taxon>Hexapoda</taxon>
        <taxon>Insecta</taxon>
        <taxon>Pterygota</taxon>
        <taxon>Neoptera</taxon>
        <taxon>Endopterygota</taxon>
        <taxon>Coleoptera</taxon>
        <taxon>Polyphaga</taxon>
        <taxon>Cucujiformia</taxon>
        <taxon>Chrysomeloidea</taxon>
        <taxon>Chrysomelidae</taxon>
        <taxon>Galerucinae</taxon>
        <taxon>Diabroticina</taxon>
        <taxon>Diabroticites</taxon>
        <taxon>Diabrotica</taxon>
    </lineage>
</organism>
<evidence type="ECO:0000259" key="1">
    <source>
        <dbReference type="PROSITE" id="PS50191"/>
    </source>
</evidence>
<name>A0A6P7FGJ1_DIAVI</name>
<dbReference type="OrthoDB" id="1434354at2759"/>
<dbReference type="GO" id="GO:1902936">
    <property type="term" value="F:phosphatidylinositol bisphosphate binding"/>
    <property type="evidence" value="ECO:0007669"/>
    <property type="project" value="TreeGrafter"/>
</dbReference>
<protein>
    <submittedName>
        <fullName evidence="2">Clavesin-1-like</fullName>
    </submittedName>
</protein>
<dbReference type="PRINTS" id="PR00180">
    <property type="entry name" value="CRETINALDHBP"/>
</dbReference>
<dbReference type="SUPFAM" id="SSF46938">
    <property type="entry name" value="CRAL/TRIO N-terminal domain"/>
    <property type="match status" value="1"/>
</dbReference>
<dbReference type="InterPro" id="IPR011074">
    <property type="entry name" value="CRAL/TRIO_N_dom"/>
</dbReference>
<evidence type="ECO:0000313" key="2">
    <source>
        <dbReference type="RefSeq" id="XP_028132350.1"/>
    </source>
</evidence>
<dbReference type="Gene3D" id="3.40.525.10">
    <property type="entry name" value="CRAL-TRIO lipid binding domain"/>
    <property type="match status" value="1"/>
</dbReference>